<dbReference type="InterPro" id="IPR013325">
    <property type="entry name" value="RNA_pol_sigma_r2"/>
</dbReference>
<feature type="domain" description="RNA polymerase sigma-70 region 2" evidence="5">
    <location>
        <begin position="18"/>
        <end position="78"/>
    </location>
</feature>
<keyword evidence="2" id="KW-0805">Transcription regulation</keyword>
<protein>
    <submittedName>
        <fullName evidence="6">Sigma-70 family RNA polymerase sigma factor</fullName>
    </submittedName>
</protein>
<accession>A0ABW9KGD4</accession>
<dbReference type="PANTHER" id="PTHR43133:SF62">
    <property type="entry name" value="RNA POLYMERASE SIGMA FACTOR SIGZ"/>
    <property type="match status" value="1"/>
</dbReference>
<keyword evidence="7" id="KW-1185">Reference proteome</keyword>
<evidence type="ECO:0000313" key="7">
    <source>
        <dbReference type="Proteomes" id="UP001634747"/>
    </source>
</evidence>
<dbReference type="InterPro" id="IPR014284">
    <property type="entry name" value="RNA_pol_sigma-70_dom"/>
</dbReference>
<evidence type="ECO:0000256" key="4">
    <source>
        <dbReference type="ARBA" id="ARBA00023163"/>
    </source>
</evidence>
<dbReference type="InterPro" id="IPR007627">
    <property type="entry name" value="RNA_pol_sigma70_r2"/>
</dbReference>
<dbReference type="InterPro" id="IPR036388">
    <property type="entry name" value="WH-like_DNA-bd_sf"/>
</dbReference>
<dbReference type="NCBIfam" id="TIGR02937">
    <property type="entry name" value="sigma70-ECF"/>
    <property type="match status" value="1"/>
</dbReference>
<evidence type="ECO:0000256" key="3">
    <source>
        <dbReference type="ARBA" id="ARBA00023082"/>
    </source>
</evidence>
<dbReference type="EMBL" id="JBJYXY010000001">
    <property type="protein sequence ID" value="MFN2974228.1"/>
    <property type="molecule type" value="Genomic_DNA"/>
</dbReference>
<proteinExistence type="inferred from homology"/>
<keyword evidence="4" id="KW-0804">Transcription</keyword>
<dbReference type="Gene3D" id="1.10.1740.10">
    <property type="match status" value="1"/>
</dbReference>
<keyword evidence="3" id="KW-0731">Sigma factor</keyword>
<dbReference type="PANTHER" id="PTHR43133">
    <property type="entry name" value="RNA POLYMERASE ECF-TYPE SIGMA FACTO"/>
    <property type="match status" value="1"/>
</dbReference>
<evidence type="ECO:0000256" key="2">
    <source>
        <dbReference type="ARBA" id="ARBA00023015"/>
    </source>
</evidence>
<name>A0ABW9KGD4_9BACT</name>
<dbReference type="InterPro" id="IPR039425">
    <property type="entry name" value="RNA_pol_sigma-70-like"/>
</dbReference>
<comment type="caution">
    <text evidence="6">The sequence shown here is derived from an EMBL/GenBank/DDBJ whole genome shotgun (WGS) entry which is preliminary data.</text>
</comment>
<dbReference type="SUPFAM" id="SSF88946">
    <property type="entry name" value="Sigma2 domain of RNA polymerase sigma factors"/>
    <property type="match status" value="1"/>
</dbReference>
<organism evidence="6 7">
    <name type="scientific">Terriglobus aquaticus</name>
    <dbReference type="NCBI Taxonomy" id="940139"/>
    <lineage>
        <taxon>Bacteria</taxon>
        <taxon>Pseudomonadati</taxon>
        <taxon>Acidobacteriota</taxon>
        <taxon>Terriglobia</taxon>
        <taxon>Terriglobales</taxon>
        <taxon>Acidobacteriaceae</taxon>
        <taxon>Terriglobus</taxon>
    </lineage>
</organism>
<comment type="similarity">
    <text evidence="1">Belongs to the sigma-70 factor family. ECF subfamily.</text>
</comment>
<dbReference type="Gene3D" id="1.10.10.10">
    <property type="entry name" value="Winged helix-like DNA-binding domain superfamily/Winged helix DNA-binding domain"/>
    <property type="match status" value="1"/>
</dbReference>
<dbReference type="Pfam" id="PF04542">
    <property type="entry name" value="Sigma70_r2"/>
    <property type="match status" value="1"/>
</dbReference>
<reference evidence="6 7" key="1">
    <citation type="submission" date="2024-12" db="EMBL/GenBank/DDBJ databases">
        <authorList>
            <person name="Lee Y."/>
        </authorList>
    </citation>
    <scope>NUCLEOTIDE SEQUENCE [LARGE SCALE GENOMIC DNA]</scope>
    <source>
        <strain evidence="6 7">03SUJ4</strain>
    </source>
</reference>
<dbReference type="SUPFAM" id="SSF88659">
    <property type="entry name" value="Sigma3 and sigma4 domains of RNA polymerase sigma factors"/>
    <property type="match status" value="1"/>
</dbReference>
<dbReference type="InterPro" id="IPR013324">
    <property type="entry name" value="RNA_pol_sigma_r3/r4-like"/>
</dbReference>
<evidence type="ECO:0000259" key="5">
    <source>
        <dbReference type="Pfam" id="PF04542"/>
    </source>
</evidence>
<dbReference type="RefSeq" id="WP_263414202.1">
    <property type="nucleotide sequence ID" value="NZ_BAABBH010000001.1"/>
</dbReference>
<evidence type="ECO:0000256" key="1">
    <source>
        <dbReference type="ARBA" id="ARBA00010641"/>
    </source>
</evidence>
<sequence>MPFVMPVDSLEHLLSRRALFLAFVRRRVPDAAAAEDILQSCYVRALEHRDEFDSGESAVAWFYRLLRNAVIDNYRRAQSQSKALTAWGREMEGAAQPSPEMQRDVCACLSSVVDDLKPEYADAIRQVDLNEQKVQDFAEQRNLTASNAGVRVHRARAALRKQLLRTCGSCAEHGCLDCVCRKAHPGAAGCS</sequence>
<gene>
    <name evidence="6" type="ORF">ACK2TP_00490</name>
</gene>
<dbReference type="Proteomes" id="UP001634747">
    <property type="component" value="Unassembled WGS sequence"/>
</dbReference>
<evidence type="ECO:0000313" key="6">
    <source>
        <dbReference type="EMBL" id="MFN2974228.1"/>
    </source>
</evidence>